<sequence length="83" mass="9228">MDAGRMFYILSSYLVIAYTIRCIVDSLGWVFSIKDIKQRYASNSDGMKKLQGFMKRNSVSSLIQSAFGIAVSILLLLQISSPA</sequence>
<evidence type="ECO:0000313" key="2">
    <source>
        <dbReference type="EMBL" id="CDL35956.1"/>
    </source>
</evidence>
<comment type="caution">
    <text evidence="2">The sequence shown here is derived from an EMBL/GenBank/DDBJ whole genome shotgun (WGS) entry which is preliminary data.</text>
</comment>
<protein>
    <submittedName>
        <fullName evidence="2">Uncharacterized protein</fullName>
    </submittedName>
</protein>
<feature type="transmembrane region" description="Helical" evidence="1">
    <location>
        <begin position="6"/>
        <end position="31"/>
    </location>
</feature>
<dbReference type="EMBL" id="CBWP010000001">
    <property type="protein sequence ID" value="CDL35956.1"/>
    <property type="molecule type" value="Genomic_DNA"/>
</dbReference>
<accession>A0A7G2IGE6</accession>
<evidence type="ECO:0000256" key="1">
    <source>
        <dbReference type="SAM" id="Phobius"/>
    </source>
</evidence>
<evidence type="ECO:0000313" key="3">
    <source>
        <dbReference type="Proteomes" id="UP000019194"/>
    </source>
</evidence>
<feature type="transmembrane region" description="Helical" evidence="1">
    <location>
        <begin position="59"/>
        <end position="79"/>
    </location>
</feature>
<keyword evidence="1" id="KW-0812">Transmembrane</keyword>
<dbReference type="AlphaFoldDB" id="A0A7G2IGE6"/>
<keyword evidence="1" id="KW-1133">Transmembrane helix</keyword>
<reference evidence="2 3" key="1">
    <citation type="submission" date="2013-10" db="EMBL/GenBank/DDBJ databases">
        <title>Antibiotic resistance diversity of beta-lactamase producers in the General Hospital Vienna.</title>
        <authorList>
            <person name="Barisic I."/>
            <person name="Mitteregger D."/>
            <person name="Hirschl A.M."/>
            <person name="Noehammer C."/>
            <person name="Wiesinger-Mayr H."/>
        </authorList>
    </citation>
    <scope>NUCLEOTIDE SEQUENCE [LARGE SCALE GENOMIC DNA]</scope>
    <source>
        <strain evidence="2 3">ISC11</strain>
    </source>
</reference>
<proteinExistence type="predicted"/>
<dbReference type="Proteomes" id="UP000019194">
    <property type="component" value="Unassembled WGS sequence"/>
</dbReference>
<name>A0A7G2IGE6_CITFR</name>
<organism evidence="2 3">
    <name type="scientific">Citrobacter freundii</name>
    <dbReference type="NCBI Taxonomy" id="546"/>
    <lineage>
        <taxon>Bacteria</taxon>
        <taxon>Pseudomonadati</taxon>
        <taxon>Pseudomonadota</taxon>
        <taxon>Gammaproteobacteria</taxon>
        <taxon>Enterobacterales</taxon>
        <taxon>Enterobacteriaceae</taxon>
        <taxon>Citrobacter</taxon>
        <taxon>Citrobacter freundii complex</taxon>
    </lineage>
</organism>
<keyword evidence="1" id="KW-0472">Membrane</keyword>